<evidence type="ECO:0000313" key="1">
    <source>
        <dbReference type="EMBL" id="WAP61241.1"/>
    </source>
</evidence>
<name>A0ACD4NZM5_9PSED</name>
<accession>A0ACD4NZM5</accession>
<keyword evidence="2" id="KW-1185">Reference proteome</keyword>
<reference evidence="1" key="1">
    <citation type="journal article" date="2024" name="Int. J. Syst. Evol. Microbiol.">
        <title>Pseudomonas fortuita sp. nov., isolated from the endosphere of a wild yam.</title>
        <authorList>
            <person name="Carlier A."/>
            <person name="Beaumel M."/>
            <person name="Moreau S."/>
            <person name="Acar T."/>
            <person name="Sana T.G."/>
            <person name="Cnockaert M."/>
            <person name="Vandamme P."/>
        </authorList>
    </citation>
    <scope>NUCLEOTIDE SEQUENCE</scope>
    <source>
        <strain evidence="1">GMI12077</strain>
    </source>
</reference>
<proteinExistence type="predicted"/>
<dbReference type="Proteomes" id="UP001163982">
    <property type="component" value="Chromosome"/>
</dbReference>
<gene>
    <name evidence="1" type="ORF">OZ911_15015</name>
</gene>
<sequence length="362" mass="39997">MRHLQALIPAAFALLFATTTQATPSVSVYNWTDYIGDTTLADFQASSGIKVVYDVFDSNETLEGKLLAGRTGYDVVVPSNHFLARQAQAGAFLPLDRSKLPNWQHLDPKLLKQLEQNDPGNQYAVPYLWGTNGIGYNVDKVKAALGIDHIDSWAVLFEPENLKKLKQCGVAFMDSPDELFPAMLNYLGLDPRSEKPADYAKAEARLLELRPYITYFHSSKYVSDLANGDVCVAFGYSGDVFQAANRAVEAKNGVKVAYSIPKEGSNLWFDLLAIPKDASNPEQALAFINYLLDPKVIANVSATVGYANANSDAKAYMDASLVHNPEIYPPQDVLDKLYISSTPSPKIMRVMTRSWSKIKSNR</sequence>
<evidence type="ECO:0000313" key="2">
    <source>
        <dbReference type="Proteomes" id="UP001163982"/>
    </source>
</evidence>
<dbReference type="EMBL" id="CP114035">
    <property type="protein sequence ID" value="WAP61241.1"/>
    <property type="molecule type" value="Genomic_DNA"/>
</dbReference>
<protein>
    <submittedName>
        <fullName evidence="1">Polyamine ABC transporter substrate-binding protein</fullName>
    </submittedName>
</protein>
<organism evidence="1 2">
    <name type="scientific">Pseudomonas fortuita</name>
    <dbReference type="NCBI Taxonomy" id="3233375"/>
    <lineage>
        <taxon>Bacteria</taxon>
        <taxon>Pseudomonadati</taxon>
        <taxon>Pseudomonadota</taxon>
        <taxon>Gammaproteobacteria</taxon>
        <taxon>Pseudomonadales</taxon>
        <taxon>Pseudomonadaceae</taxon>
        <taxon>Pseudomonas</taxon>
    </lineage>
</organism>